<dbReference type="GO" id="GO:0006614">
    <property type="term" value="P:SRP-dependent cotranslational protein targeting to membrane"/>
    <property type="evidence" value="ECO:0007669"/>
    <property type="project" value="TreeGrafter"/>
</dbReference>
<dbReference type="OrthoDB" id="1734229at2759"/>
<dbReference type="GO" id="GO:0003723">
    <property type="term" value="F:RNA binding"/>
    <property type="evidence" value="ECO:0007669"/>
    <property type="project" value="TreeGrafter"/>
</dbReference>
<feature type="region of interest" description="Disordered" evidence="9">
    <location>
        <begin position="609"/>
        <end position="660"/>
    </location>
</feature>
<dbReference type="InterPro" id="IPR001623">
    <property type="entry name" value="DnaJ_domain"/>
</dbReference>
<evidence type="ECO:0000313" key="12">
    <source>
        <dbReference type="EMBL" id="CAA7403654.1"/>
    </source>
</evidence>
<feature type="transmembrane region" description="Helical" evidence="10">
    <location>
        <begin position="192"/>
        <end position="213"/>
    </location>
</feature>
<keyword evidence="3 10" id="KW-0812">Transmembrane</keyword>
<dbReference type="SMART" id="SM00271">
    <property type="entry name" value="DnaJ"/>
    <property type="match status" value="1"/>
</dbReference>
<dbReference type="GO" id="GO:0008320">
    <property type="term" value="F:protein transmembrane transporter activity"/>
    <property type="evidence" value="ECO:0007669"/>
    <property type="project" value="TreeGrafter"/>
</dbReference>
<evidence type="ECO:0000259" key="11">
    <source>
        <dbReference type="PROSITE" id="PS50076"/>
    </source>
</evidence>
<dbReference type="InterPro" id="IPR036869">
    <property type="entry name" value="J_dom_sf"/>
</dbReference>
<dbReference type="Gene3D" id="2.60.40.150">
    <property type="entry name" value="C2 domain"/>
    <property type="match status" value="1"/>
</dbReference>
<evidence type="ECO:0000256" key="1">
    <source>
        <dbReference type="ARBA" id="ARBA00004477"/>
    </source>
</evidence>
<dbReference type="CDD" id="cd06257">
    <property type="entry name" value="DnaJ"/>
    <property type="match status" value="1"/>
</dbReference>
<dbReference type="PANTHER" id="PTHR24075:SF0">
    <property type="entry name" value="TRANSLOCATION PROTEIN SEC63 HOMOLOG"/>
    <property type="match status" value="1"/>
</dbReference>
<reference evidence="12" key="1">
    <citation type="submission" date="2020-02" db="EMBL/GenBank/DDBJ databases">
        <authorList>
            <person name="Scholz U."/>
            <person name="Mascher M."/>
            <person name="Fiebig A."/>
        </authorList>
    </citation>
    <scope>NUCLEOTIDE SEQUENCE</scope>
</reference>
<feature type="compositionally biased region" description="Acidic residues" evidence="9">
    <location>
        <begin position="614"/>
        <end position="644"/>
    </location>
</feature>
<evidence type="ECO:0000256" key="9">
    <source>
        <dbReference type="SAM" id="MobiDB-lite"/>
    </source>
</evidence>
<feature type="transmembrane region" description="Helical" evidence="10">
    <location>
        <begin position="66"/>
        <end position="88"/>
    </location>
</feature>
<feature type="domain" description="J" evidence="11">
    <location>
        <begin position="99"/>
        <end position="164"/>
    </location>
</feature>
<dbReference type="PRINTS" id="PR00625">
    <property type="entry name" value="JDOMAIN"/>
</dbReference>
<dbReference type="SMART" id="SM00973">
    <property type="entry name" value="Sec63"/>
    <property type="match status" value="1"/>
</dbReference>
<keyword evidence="6 10" id="KW-1133">Transmembrane helix</keyword>
<protein>
    <recommendedName>
        <fullName evidence="11">J domain-containing protein</fullName>
    </recommendedName>
</protein>
<dbReference type="InterPro" id="IPR035892">
    <property type="entry name" value="C2_domain_sf"/>
</dbReference>
<evidence type="ECO:0000256" key="8">
    <source>
        <dbReference type="ARBA" id="ARBA00023186"/>
    </source>
</evidence>
<dbReference type="PROSITE" id="PS50076">
    <property type="entry name" value="DNAJ_2"/>
    <property type="match status" value="1"/>
</dbReference>
<accession>A0A7I8L347</accession>
<evidence type="ECO:0000256" key="6">
    <source>
        <dbReference type="ARBA" id="ARBA00022989"/>
    </source>
</evidence>
<dbReference type="Proteomes" id="UP000663760">
    <property type="component" value="Chromosome 10"/>
</dbReference>
<evidence type="ECO:0000256" key="10">
    <source>
        <dbReference type="SAM" id="Phobius"/>
    </source>
</evidence>
<feature type="transmembrane region" description="Helical" evidence="10">
    <location>
        <begin position="12"/>
        <end position="35"/>
    </location>
</feature>
<dbReference type="PANTHER" id="PTHR24075">
    <property type="entry name" value="SEC63 DOMAIN-CONTAINING"/>
    <property type="match status" value="1"/>
</dbReference>
<evidence type="ECO:0000256" key="2">
    <source>
        <dbReference type="ARBA" id="ARBA00022448"/>
    </source>
</evidence>
<gene>
    <name evidence="12" type="ORF">SI8410_10014332</name>
</gene>
<keyword evidence="13" id="KW-1185">Reference proteome</keyword>
<feature type="compositionally biased region" description="Basic residues" evidence="9">
    <location>
        <begin position="649"/>
        <end position="660"/>
    </location>
</feature>
<dbReference type="Gene3D" id="1.10.150.20">
    <property type="entry name" value="5' to 3' exonuclease, C-terminal subdomain"/>
    <property type="match status" value="1"/>
</dbReference>
<dbReference type="InterPro" id="IPR014756">
    <property type="entry name" value="Ig_E-set"/>
</dbReference>
<dbReference type="EMBL" id="LR746273">
    <property type="protein sequence ID" value="CAA7403654.1"/>
    <property type="molecule type" value="Genomic_DNA"/>
</dbReference>
<dbReference type="AlphaFoldDB" id="A0A7I8L347"/>
<keyword evidence="4" id="KW-0256">Endoplasmic reticulum</keyword>
<evidence type="ECO:0000256" key="5">
    <source>
        <dbReference type="ARBA" id="ARBA00022927"/>
    </source>
</evidence>
<keyword evidence="7 10" id="KW-0472">Membrane</keyword>
<keyword evidence="8" id="KW-0143">Chaperone</keyword>
<sequence>MASLEENVLVAIFLLIITLLLLIPCTAIKLCCVAFRKTKRTIHCQCSVCVRSGKYRKSIAKRISNFSTCCNLTLLLFWIFVAVLVFYINYLRLERPQFEPYSILGLEQGASDSEIKKAYRRLSIMYHPDKNPDPEAHKHFVEFISKAYQALTDPVSRSNYAIYGHPDGRQGFHVGVALPQFLLNFGGASGGVILLGVVGIGILLPLIAAVVYLSRSSKYSGNYVMHNTLSAYDNLMKSSLAPRKVLNVLIKASEYMEIPARRSDDEPLQKLFHAVRNELKLDPKNIKAEQAKFWKQHPALIKAELLIQAQLTRETAALPSYLRVDFRRVMELAPRLLEELFKISVMPRSPDAHGWLRPAIGVIELSQCIIQAVPLSARKAAGGSTEGIAPFLQLPHFSEDIVQKIALKQVHTLQDLQEMNLPERAALLTEAAGLSGPQENDVESVLEMMPTLTVELTCETEGEQEIQEGDLVTLCAWVTLRRRNGLTVALPHAPNFPFPKEENFWLLLADPASNEVWVSQKLNFSDEPAAAGAASAAVREAKEAAGASAKEVGAAVKEAVGKVKAGSRLVVGKFLAPSEGSYELCCFCLCDAWIGCDWKSSLTLKVQKRRLPEEEAVEEEEEPEEEDEDYESEYSDDDDDDDEQVQSKKAAKGKKSSGAD</sequence>
<evidence type="ECO:0000256" key="7">
    <source>
        <dbReference type="ARBA" id="ARBA00023136"/>
    </source>
</evidence>
<keyword evidence="2" id="KW-0813">Transport</keyword>
<dbReference type="FunFam" id="1.10.287.110:FF:000038">
    <property type="entry name" value="DnaJ protein ERDJ2A"/>
    <property type="match status" value="1"/>
</dbReference>
<evidence type="ECO:0000256" key="4">
    <source>
        <dbReference type="ARBA" id="ARBA00022824"/>
    </source>
</evidence>
<evidence type="ECO:0000256" key="3">
    <source>
        <dbReference type="ARBA" id="ARBA00022692"/>
    </source>
</evidence>
<dbReference type="Pfam" id="PF00226">
    <property type="entry name" value="DnaJ"/>
    <property type="match status" value="1"/>
</dbReference>
<dbReference type="Gene3D" id="1.10.3380.10">
    <property type="entry name" value="Sec63 N-terminal domain-like domain"/>
    <property type="match status" value="1"/>
</dbReference>
<dbReference type="SUPFAM" id="SSF46565">
    <property type="entry name" value="Chaperone J-domain"/>
    <property type="match status" value="1"/>
</dbReference>
<name>A0A7I8L347_SPIIN</name>
<proteinExistence type="predicted"/>
<comment type="subcellular location">
    <subcellularLocation>
        <location evidence="1">Endoplasmic reticulum membrane</location>
        <topology evidence="1">Multi-pass membrane protein</topology>
    </subcellularLocation>
</comment>
<dbReference type="SUPFAM" id="SSF158702">
    <property type="entry name" value="Sec63 N-terminal domain-like"/>
    <property type="match status" value="1"/>
</dbReference>
<organism evidence="12 13">
    <name type="scientific">Spirodela intermedia</name>
    <name type="common">Intermediate duckweed</name>
    <dbReference type="NCBI Taxonomy" id="51605"/>
    <lineage>
        <taxon>Eukaryota</taxon>
        <taxon>Viridiplantae</taxon>
        <taxon>Streptophyta</taxon>
        <taxon>Embryophyta</taxon>
        <taxon>Tracheophyta</taxon>
        <taxon>Spermatophyta</taxon>
        <taxon>Magnoliopsida</taxon>
        <taxon>Liliopsida</taxon>
        <taxon>Araceae</taxon>
        <taxon>Lemnoideae</taxon>
        <taxon>Spirodela</taxon>
    </lineage>
</organism>
<dbReference type="GO" id="GO:0031207">
    <property type="term" value="C:Sec62/Sec63 complex"/>
    <property type="evidence" value="ECO:0007669"/>
    <property type="project" value="TreeGrafter"/>
</dbReference>
<dbReference type="Gene3D" id="1.10.287.110">
    <property type="entry name" value="DnaJ domain"/>
    <property type="match status" value="1"/>
</dbReference>
<dbReference type="InterPro" id="IPR004179">
    <property type="entry name" value="Sec63-dom"/>
</dbReference>
<dbReference type="GO" id="GO:0006620">
    <property type="term" value="P:post-translational protein targeting to endoplasmic reticulum membrane"/>
    <property type="evidence" value="ECO:0007669"/>
    <property type="project" value="TreeGrafter"/>
</dbReference>
<dbReference type="Pfam" id="PF02889">
    <property type="entry name" value="Sec63"/>
    <property type="match status" value="1"/>
</dbReference>
<dbReference type="SUPFAM" id="SSF81296">
    <property type="entry name" value="E set domains"/>
    <property type="match status" value="1"/>
</dbReference>
<evidence type="ECO:0000313" key="13">
    <source>
        <dbReference type="Proteomes" id="UP000663760"/>
    </source>
</evidence>
<keyword evidence="5" id="KW-0653">Protein transport</keyword>